<keyword evidence="1" id="KW-0175">Coiled coil</keyword>
<protein>
    <recommendedName>
        <fullName evidence="5">Interferon-related developmental regulator N-terminal domain-containing protein</fullName>
    </recommendedName>
</protein>
<comment type="caution">
    <text evidence="3">The sequence shown here is derived from an EMBL/GenBank/DDBJ whole genome shotgun (WGS) entry which is preliminary data.</text>
</comment>
<keyword evidence="4" id="KW-1185">Reference proteome</keyword>
<feature type="coiled-coil region" evidence="1">
    <location>
        <begin position="339"/>
        <end position="373"/>
    </location>
</feature>
<sequence length="515" mass="59255">MSNLRRDIYKGSISTEKTGNTNDDFNLIFNQRLNNYLNNENNEFIEQRNNSLKSILSKTESRQNSLLSNLIDPIDSSDNESDRNNSSNYNKLYDIDEIIKTLTSSSRLSTRLGIGQIEREILLSHLYRMTISSNNEIYFGINGPNEIDLLSLINSFKSSGGEESSDGILSFEWEIWLRCIISYSCMGNEEVSSEVIEYVLPLLFKIISKLDSLEGEPVSIIEYKKIDLSIWSLMSCILFIYFNSENYGIIEYTKIFLNYISNDLIIDDNIIKSSLFMVGISLSLAWESGRNVDELIEDQILETIKLVLVNKKHKIETKMVASVIVGLCYDIIEFNKKIKKEQESEEDTTDEEYEFINEQFELIKGEIQTLSNEGSKKIGKKGKDAKNIFKQVLNTMNNSSDDDDELDSIKISKSKNLKVSSWFSYIRIQVLKFILGSELSNWLNKSRDIKNMLKMTIKSSNNYSYNYNNEEDDEEDGEIDNGLGFNKLSVNNGGKSDKERTIQINKERRAKEEKM</sequence>
<evidence type="ECO:0000256" key="2">
    <source>
        <dbReference type="SAM" id="MobiDB-lite"/>
    </source>
</evidence>
<dbReference type="InterPro" id="IPR039777">
    <property type="entry name" value="IFRD"/>
</dbReference>
<proteinExistence type="predicted"/>
<feature type="region of interest" description="Disordered" evidence="2">
    <location>
        <begin position="468"/>
        <end position="515"/>
    </location>
</feature>
<dbReference type="PANTHER" id="PTHR12354">
    <property type="entry name" value="INTERFERON-RELATED DEVELOPMENTAL REGULATOR"/>
    <property type="match status" value="1"/>
</dbReference>
<evidence type="ECO:0000313" key="4">
    <source>
        <dbReference type="Proteomes" id="UP001378960"/>
    </source>
</evidence>
<organism evidence="3 4">
    <name type="scientific">Pichia kluyveri</name>
    <name type="common">Yeast</name>
    <dbReference type="NCBI Taxonomy" id="36015"/>
    <lineage>
        <taxon>Eukaryota</taxon>
        <taxon>Fungi</taxon>
        <taxon>Dikarya</taxon>
        <taxon>Ascomycota</taxon>
        <taxon>Saccharomycotina</taxon>
        <taxon>Pichiomycetes</taxon>
        <taxon>Pichiales</taxon>
        <taxon>Pichiaceae</taxon>
        <taxon>Pichia</taxon>
    </lineage>
</organism>
<name>A0AAV5R797_PICKL</name>
<accession>A0AAV5R797</accession>
<evidence type="ECO:0000256" key="1">
    <source>
        <dbReference type="SAM" id="Coils"/>
    </source>
</evidence>
<evidence type="ECO:0000313" key="3">
    <source>
        <dbReference type="EMBL" id="GMM47386.1"/>
    </source>
</evidence>
<dbReference type="Proteomes" id="UP001378960">
    <property type="component" value="Unassembled WGS sequence"/>
</dbReference>
<dbReference type="AlphaFoldDB" id="A0AAV5R797"/>
<gene>
    <name evidence="3" type="ORF">DAPK24_039610</name>
</gene>
<dbReference type="PANTHER" id="PTHR12354:SF1">
    <property type="entry name" value="INTERFERON-RELATED DEVELOPMENTAL REGULATOR 1"/>
    <property type="match status" value="1"/>
</dbReference>
<dbReference type="EMBL" id="BTGB01000005">
    <property type="protein sequence ID" value="GMM47386.1"/>
    <property type="molecule type" value="Genomic_DNA"/>
</dbReference>
<reference evidence="3 4" key="1">
    <citation type="journal article" date="2023" name="Elife">
        <title>Identification of key yeast species and microbe-microbe interactions impacting larval growth of Drosophila in the wild.</title>
        <authorList>
            <person name="Mure A."/>
            <person name="Sugiura Y."/>
            <person name="Maeda R."/>
            <person name="Honda K."/>
            <person name="Sakurai N."/>
            <person name="Takahashi Y."/>
            <person name="Watada M."/>
            <person name="Katoh T."/>
            <person name="Gotoh A."/>
            <person name="Gotoh Y."/>
            <person name="Taniguchi I."/>
            <person name="Nakamura K."/>
            <person name="Hayashi T."/>
            <person name="Katayama T."/>
            <person name="Uemura T."/>
            <person name="Hattori Y."/>
        </authorList>
    </citation>
    <scope>NUCLEOTIDE SEQUENCE [LARGE SCALE GENOMIC DNA]</scope>
    <source>
        <strain evidence="3 4">PK-24</strain>
    </source>
</reference>
<evidence type="ECO:0008006" key="5">
    <source>
        <dbReference type="Google" id="ProtNLM"/>
    </source>
</evidence>
<feature type="compositionally biased region" description="Acidic residues" evidence="2">
    <location>
        <begin position="469"/>
        <end position="479"/>
    </location>
</feature>
<feature type="compositionally biased region" description="Basic and acidic residues" evidence="2">
    <location>
        <begin position="495"/>
        <end position="515"/>
    </location>
</feature>